<dbReference type="EC" id="1.1.1.302" evidence="4"/>
<proteinExistence type="inferred from homology"/>
<evidence type="ECO:0000256" key="2">
    <source>
        <dbReference type="ARBA" id="ARBA00005104"/>
    </source>
</evidence>
<dbReference type="AlphaFoldDB" id="A0A9W8YSA1"/>
<evidence type="ECO:0000256" key="12">
    <source>
        <dbReference type="ARBA" id="ARBA00049020"/>
    </source>
</evidence>
<comment type="similarity">
    <text evidence="3">Belongs to the HTP reductase family.</text>
</comment>
<dbReference type="GO" id="GO:0009231">
    <property type="term" value="P:riboflavin biosynthetic process"/>
    <property type="evidence" value="ECO:0007669"/>
    <property type="project" value="UniProtKB-KW"/>
</dbReference>
<gene>
    <name evidence="14" type="primary">RIB7</name>
    <name evidence="14" type="ORF">N0V93_004144</name>
</gene>
<protein>
    <recommendedName>
        <fullName evidence="5">2,5-diamino-6-ribosylamino-4(3H)-pyrimidinone 5'-phosphate reductase</fullName>
        <ecNumber evidence="4">1.1.1.302</ecNumber>
    </recommendedName>
    <alternativeName>
        <fullName evidence="10">2,5-diamino-6-(5-phospho-D-ribosylamino)pyrimidin-4(3H)-one reductase</fullName>
    </alternativeName>
    <alternativeName>
        <fullName evidence="9">2,5-diamino-6-ribitylamino-4(3H)-pyrimidinone 5'-phosphate synthase</fullName>
    </alternativeName>
</protein>
<dbReference type="OrthoDB" id="5432at2759"/>
<evidence type="ECO:0000256" key="5">
    <source>
        <dbReference type="ARBA" id="ARBA00015035"/>
    </source>
</evidence>
<dbReference type="EMBL" id="JAPEVB010000003">
    <property type="protein sequence ID" value="KAJ4390548.1"/>
    <property type="molecule type" value="Genomic_DNA"/>
</dbReference>
<dbReference type="PANTHER" id="PTHR38011:SF7">
    <property type="entry name" value="2,5-DIAMINO-6-RIBOSYLAMINO-4(3H)-PYRIMIDINONE 5'-PHOSPHATE REDUCTASE"/>
    <property type="match status" value="1"/>
</dbReference>
<evidence type="ECO:0000256" key="8">
    <source>
        <dbReference type="ARBA" id="ARBA00023002"/>
    </source>
</evidence>
<evidence type="ECO:0000256" key="3">
    <source>
        <dbReference type="ARBA" id="ARBA00009723"/>
    </source>
</evidence>
<dbReference type="PANTHER" id="PTHR38011">
    <property type="entry name" value="DIHYDROFOLATE REDUCTASE FAMILY PROTEIN (AFU_ORTHOLOGUE AFUA_8G06820)"/>
    <property type="match status" value="1"/>
</dbReference>
<evidence type="ECO:0000259" key="13">
    <source>
        <dbReference type="Pfam" id="PF01872"/>
    </source>
</evidence>
<comment type="function">
    <text evidence="1">Catalyzes an early step in riboflavin biosynthesis, the NADPH-dependent reduction of the ribose side chain of 2,5-diamino-6-ribosylamino-4(3H)-pyrimidinone 5'-phosphate, yielding 2,5-diamino-6-ribitylamino-4(3H)-pyrimidinone 5'-phosphate.</text>
</comment>
<comment type="caution">
    <text evidence="14">The sequence shown here is derived from an EMBL/GenBank/DDBJ whole genome shotgun (WGS) entry which is preliminary data.</text>
</comment>
<keyword evidence="7" id="KW-0521">NADP</keyword>
<evidence type="ECO:0000313" key="15">
    <source>
        <dbReference type="Proteomes" id="UP001140453"/>
    </source>
</evidence>
<dbReference type="InterPro" id="IPR024072">
    <property type="entry name" value="DHFR-like_dom_sf"/>
</dbReference>
<dbReference type="Pfam" id="PF01872">
    <property type="entry name" value="RibD_C"/>
    <property type="match status" value="1"/>
</dbReference>
<sequence length="224" mass="23916">MPNLSTASWPSPPGVRTLLSGPESKAMTHFLRSRHDAILVGVGTAVADDPGLNCRLEQHAQQHHHHHHPQPVVVDPTARWAVSEESKVVQLAREGVGGRYIPVPVKAWGETRAEAEDAKRASLAWESVVAVLRAEGVESLMVEGGGRVINDLLELSNNGVDVVDSVIVTVAPVWLGSGGVTVSPDRPVDGQGNGRPGPRLGDVRWVQMGEDMVLCGKVARQVLS</sequence>
<evidence type="ECO:0000256" key="6">
    <source>
        <dbReference type="ARBA" id="ARBA00022619"/>
    </source>
</evidence>
<accession>A0A9W8YSA1</accession>
<dbReference type="InterPro" id="IPR002734">
    <property type="entry name" value="RibDG_C"/>
</dbReference>
<comment type="pathway">
    <text evidence="2">Cofactor biosynthesis; riboflavin biosynthesis.</text>
</comment>
<dbReference type="Proteomes" id="UP001140453">
    <property type="component" value="Unassembled WGS sequence"/>
</dbReference>
<reference evidence="14" key="1">
    <citation type="submission" date="2022-10" db="EMBL/GenBank/DDBJ databases">
        <title>Tapping the CABI collections for fungal endophytes: first genome assemblies for Collariella, Neodidymelliopsis, Ascochyta clinopodiicola, Didymella pomorum, Didymosphaeria variabile, Neocosmospora piperis and Neocucurbitaria cava.</title>
        <authorList>
            <person name="Hill R."/>
        </authorList>
    </citation>
    <scope>NUCLEOTIDE SEQUENCE</scope>
    <source>
        <strain evidence="14">IMI 355082</strain>
    </source>
</reference>
<evidence type="ECO:0000256" key="9">
    <source>
        <dbReference type="ARBA" id="ARBA00030073"/>
    </source>
</evidence>
<comment type="catalytic activity">
    <reaction evidence="11">
        <text>2,5-diamino-6-(1-D-ribitylamino)pyrimidin-4(3H)-one 5'-phosphate + NAD(+) = 2,5-diamino-6-(1-D-ribosylamino)pyrimidin-4(3H)-one 5'-phosphate + NADH + H(+)</text>
        <dbReference type="Rhea" id="RHEA:27274"/>
        <dbReference type="ChEBI" id="CHEBI:15378"/>
        <dbReference type="ChEBI" id="CHEBI:57540"/>
        <dbReference type="ChEBI" id="CHEBI:57945"/>
        <dbReference type="ChEBI" id="CHEBI:58890"/>
        <dbReference type="ChEBI" id="CHEBI:59545"/>
        <dbReference type="EC" id="1.1.1.302"/>
    </reaction>
</comment>
<dbReference type="InterPro" id="IPR050765">
    <property type="entry name" value="Riboflavin_Biosynth_HTPR"/>
</dbReference>
<keyword evidence="15" id="KW-1185">Reference proteome</keyword>
<dbReference type="Gene3D" id="3.40.430.10">
    <property type="entry name" value="Dihydrofolate Reductase, subunit A"/>
    <property type="match status" value="1"/>
</dbReference>
<keyword evidence="8 14" id="KW-0560">Oxidoreductase</keyword>
<dbReference type="SUPFAM" id="SSF53597">
    <property type="entry name" value="Dihydrofolate reductase-like"/>
    <property type="match status" value="1"/>
</dbReference>
<evidence type="ECO:0000256" key="1">
    <source>
        <dbReference type="ARBA" id="ARBA00003555"/>
    </source>
</evidence>
<evidence type="ECO:0000256" key="7">
    <source>
        <dbReference type="ARBA" id="ARBA00022857"/>
    </source>
</evidence>
<evidence type="ECO:0000313" key="14">
    <source>
        <dbReference type="EMBL" id="KAJ4390548.1"/>
    </source>
</evidence>
<organism evidence="14 15">
    <name type="scientific">Gnomoniopsis smithogilvyi</name>
    <dbReference type="NCBI Taxonomy" id="1191159"/>
    <lineage>
        <taxon>Eukaryota</taxon>
        <taxon>Fungi</taxon>
        <taxon>Dikarya</taxon>
        <taxon>Ascomycota</taxon>
        <taxon>Pezizomycotina</taxon>
        <taxon>Sordariomycetes</taxon>
        <taxon>Sordariomycetidae</taxon>
        <taxon>Diaporthales</taxon>
        <taxon>Gnomoniaceae</taxon>
        <taxon>Gnomoniopsis</taxon>
    </lineage>
</organism>
<keyword evidence="6" id="KW-0686">Riboflavin biosynthesis</keyword>
<evidence type="ECO:0000256" key="4">
    <source>
        <dbReference type="ARBA" id="ARBA00012851"/>
    </source>
</evidence>
<dbReference type="GO" id="GO:0008703">
    <property type="term" value="F:5-amino-6-(5-phosphoribosylamino)uracil reductase activity"/>
    <property type="evidence" value="ECO:0007669"/>
    <property type="project" value="InterPro"/>
</dbReference>
<name>A0A9W8YSA1_9PEZI</name>
<evidence type="ECO:0000256" key="10">
    <source>
        <dbReference type="ARBA" id="ARBA00031630"/>
    </source>
</evidence>
<feature type="domain" description="Bacterial bifunctional deaminase-reductase C-terminal" evidence="13">
    <location>
        <begin position="14"/>
        <end position="214"/>
    </location>
</feature>
<evidence type="ECO:0000256" key="11">
    <source>
        <dbReference type="ARBA" id="ARBA00047550"/>
    </source>
</evidence>
<comment type="catalytic activity">
    <reaction evidence="12">
        <text>2,5-diamino-6-(1-D-ribitylamino)pyrimidin-4(3H)-one 5'-phosphate + NADP(+) = 2,5-diamino-6-(1-D-ribosylamino)pyrimidin-4(3H)-one 5'-phosphate + NADPH + H(+)</text>
        <dbReference type="Rhea" id="RHEA:27278"/>
        <dbReference type="ChEBI" id="CHEBI:15378"/>
        <dbReference type="ChEBI" id="CHEBI:57783"/>
        <dbReference type="ChEBI" id="CHEBI:58349"/>
        <dbReference type="ChEBI" id="CHEBI:58890"/>
        <dbReference type="ChEBI" id="CHEBI:59545"/>
        <dbReference type="EC" id="1.1.1.302"/>
    </reaction>
</comment>